<dbReference type="NCBIfam" id="NF000839">
    <property type="entry name" value="PRK00071.1-1"/>
    <property type="match status" value="1"/>
</dbReference>
<reference evidence="14" key="1">
    <citation type="journal article" date="2019" name="Int. J. Syst. Evol. Microbiol.">
        <title>The Global Catalogue of Microorganisms (GCM) 10K type strain sequencing project: providing services to taxonomists for standard genome sequencing and annotation.</title>
        <authorList>
            <consortium name="The Broad Institute Genomics Platform"/>
            <consortium name="The Broad Institute Genome Sequencing Center for Infectious Disease"/>
            <person name="Wu L."/>
            <person name="Ma J."/>
        </authorList>
    </citation>
    <scope>NUCLEOTIDE SEQUENCE [LARGE SCALE GENOMIC DNA]</scope>
    <source>
        <strain evidence="14">JCM 13501</strain>
    </source>
</reference>
<keyword evidence="14" id="KW-1185">Reference proteome</keyword>
<keyword evidence="7 11" id="KW-0547">Nucleotide-binding</keyword>
<keyword evidence="8 11" id="KW-0067">ATP-binding</keyword>
<evidence type="ECO:0000256" key="3">
    <source>
        <dbReference type="ARBA" id="ARBA00009014"/>
    </source>
</evidence>
<dbReference type="GO" id="GO:0016779">
    <property type="term" value="F:nucleotidyltransferase activity"/>
    <property type="evidence" value="ECO:0007669"/>
    <property type="project" value="UniProtKB-KW"/>
</dbReference>
<name>A0ABQ2GIP3_9PSED</name>
<keyword evidence="6 11" id="KW-0548">Nucleotidyltransferase</keyword>
<dbReference type="NCBIfam" id="TIGR00125">
    <property type="entry name" value="cyt_tran_rel"/>
    <property type="match status" value="1"/>
</dbReference>
<protein>
    <recommendedName>
        <fullName evidence="11">Probable nicotinate-nucleotide adenylyltransferase</fullName>
        <ecNumber evidence="11">2.7.7.18</ecNumber>
    </recommendedName>
    <alternativeName>
        <fullName evidence="11">Deamido-NAD(+) diphosphorylase</fullName>
    </alternativeName>
    <alternativeName>
        <fullName evidence="11">Deamido-NAD(+) pyrophosphorylase</fullName>
    </alternativeName>
    <alternativeName>
        <fullName evidence="11">Nicotinate mononucleotide adenylyltransferase</fullName>
        <shortName evidence="11">NaMN adenylyltransferase</shortName>
    </alternativeName>
</protein>
<evidence type="ECO:0000256" key="4">
    <source>
        <dbReference type="ARBA" id="ARBA00022642"/>
    </source>
</evidence>
<evidence type="ECO:0000256" key="6">
    <source>
        <dbReference type="ARBA" id="ARBA00022695"/>
    </source>
</evidence>
<evidence type="ECO:0000313" key="13">
    <source>
        <dbReference type="EMBL" id="GGL97310.1"/>
    </source>
</evidence>
<evidence type="ECO:0000256" key="2">
    <source>
        <dbReference type="ARBA" id="ARBA00005019"/>
    </source>
</evidence>
<keyword evidence="4 11" id="KW-0662">Pyridine nucleotide biosynthesis</keyword>
<accession>A0ABQ2GIP3</accession>
<comment type="catalytic activity">
    <reaction evidence="10 11">
        <text>nicotinate beta-D-ribonucleotide + ATP + H(+) = deamido-NAD(+) + diphosphate</text>
        <dbReference type="Rhea" id="RHEA:22860"/>
        <dbReference type="ChEBI" id="CHEBI:15378"/>
        <dbReference type="ChEBI" id="CHEBI:30616"/>
        <dbReference type="ChEBI" id="CHEBI:33019"/>
        <dbReference type="ChEBI" id="CHEBI:57502"/>
        <dbReference type="ChEBI" id="CHEBI:58437"/>
        <dbReference type="EC" id="2.7.7.18"/>
    </reaction>
</comment>
<comment type="similarity">
    <text evidence="3 11">Belongs to the NadD family.</text>
</comment>
<sequence length="214" mass="24153">MTTRIGLFGGTFDPVHIGHLRSALEVAEQLELDELRLIPGARPPHRGAPQVSARQRLEMVKLAVENVEYLRVDDIEFRRERPSYTIETLEVLRREMGPHVQLLLMLGWDAFCGLPGWHRWNELLDHCHILVLQRPDADSEPPQELCDLIAARTQPDPQALSGPAGQITYIWQTPLAVSATQIRGLLAAGKSVRYLVPDAVMIYIEKHGLYRATT</sequence>
<evidence type="ECO:0000256" key="9">
    <source>
        <dbReference type="ARBA" id="ARBA00023027"/>
    </source>
</evidence>
<dbReference type="EMBL" id="BMNW01000001">
    <property type="protein sequence ID" value="GGL97310.1"/>
    <property type="molecule type" value="Genomic_DNA"/>
</dbReference>
<evidence type="ECO:0000259" key="12">
    <source>
        <dbReference type="Pfam" id="PF01467"/>
    </source>
</evidence>
<feature type="domain" description="Cytidyltransferase-like" evidence="12">
    <location>
        <begin position="7"/>
        <end position="183"/>
    </location>
</feature>
<dbReference type="Proteomes" id="UP000616499">
    <property type="component" value="Unassembled WGS sequence"/>
</dbReference>
<evidence type="ECO:0000256" key="11">
    <source>
        <dbReference type="HAMAP-Rule" id="MF_00244"/>
    </source>
</evidence>
<comment type="function">
    <text evidence="1 11">Catalyzes the reversible adenylation of nicotinate mononucleotide (NaMN) to nicotinic acid adenine dinucleotide (NaAD).</text>
</comment>
<evidence type="ECO:0000256" key="10">
    <source>
        <dbReference type="ARBA" id="ARBA00048721"/>
    </source>
</evidence>
<keyword evidence="5 11" id="KW-0808">Transferase</keyword>
<dbReference type="EC" id="2.7.7.18" evidence="11"/>
<dbReference type="PANTHER" id="PTHR39321">
    <property type="entry name" value="NICOTINATE-NUCLEOTIDE ADENYLYLTRANSFERASE-RELATED"/>
    <property type="match status" value="1"/>
</dbReference>
<evidence type="ECO:0000256" key="7">
    <source>
        <dbReference type="ARBA" id="ARBA00022741"/>
    </source>
</evidence>
<dbReference type="HAMAP" id="MF_00244">
    <property type="entry name" value="NaMN_adenylyltr"/>
    <property type="match status" value="1"/>
</dbReference>
<evidence type="ECO:0000256" key="1">
    <source>
        <dbReference type="ARBA" id="ARBA00002324"/>
    </source>
</evidence>
<dbReference type="PANTHER" id="PTHR39321:SF3">
    <property type="entry name" value="PHOSPHOPANTETHEINE ADENYLYLTRANSFERASE"/>
    <property type="match status" value="1"/>
</dbReference>
<comment type="pathway">
    <text evidence="2 11">Cofactor biosynthesis; NAD(+) biosynthesis; deamido-NAD(+) from nicotinate D-ribonucleotide: step 1/1.</text>
</comment>
<evidence type="ECO:0000313" key="14">
    <source>
        <dbReference type="Proteomes" id="UP000616499"/>
    </source>
</evidence>
<proteinExistence type="inferred from homology"/>
<dbReference type="InterPro" id="IPR005248">
    <property type="entry name" value="NadD/NMNAT"/>
</dbReference>
<dbReference type="Pfam" id="PF01467">
    <property type="entry name" value="CTP_transf_like"/>
    <property type="match status" value="1"/>
</dbReference>
<evidence type="ECO:0000256" key="8">
    <source>
        <dbReference type="ARBA" id="ARBA00022840"/>
    </source>
</evidence>
<dbReference type="SUPFAM" id="SSF52374">
    <property type="entry name" value="Nucleotidylyl transferase"/>
    <property type="match status" value="1"/>
</dbReference>
<keyword evidence="9 11" id="KW-0520">NAD</keyword>
<dbReference type="NCBIfam" id="TIGR00482">
    <property type="entry name" value="nicotinate (nicotinamide) nucleotide adenylyltransferase"/>
    <property type="match status" value="1"/>
</dbReference>
<organism evidence="13 14">
    <name type="scientific">Pseudomonas asuensis</name>
    <dbReference type="NCBI Taxonomy" id="1825787"/>
    <lineage>
        <taxon>Bacteria</taxon>
        <taxon>Pseudomonadati</taxon>
        <taxon>Pseudomonadota</taxon>
        <taxon>Gammaproteobacteria</taxon>
        <taxon>Pseudomonadales</taxon>
        <taxon>Pseudomonadaceae</taxon>
        <taxon>Pseudomonas</taxon>
    </lineage>
</organism>
<dbReference type="Gene3D" id="3.40.50.620">
    <property type="entry name" value="HUPs"/>
    <property type="match status" value="1"/>
</dbReference>
<dbReference type="RefSeq" id="WP_188864518.1">
    <property type="nucleotide sequence ID" value="NZ_BMNW01000001.1"/>
</dbReference>
<dbReference type="InterPro" id="IPR004821">
    <property type="entry name" value="Cyt_trans-like"/>
</dbReference>
<evidence type="ECO:0000256" key="5">
    <source>
        <dbReference type="ARBA" id="ARBA00022679"/>
    </source>
</evidence>
<dbReference type="InterPro" id="IPR014729">
    <property type="entry name" value="Rossmann-like_a/b/a_fold"/>
</dbReference>
<gene>
    <name evidence="11 13" type="primary">nadD</name>
    <name evidence="13" type="ORF">GCM10009425_05490</name>
</gene>
<comment type="caution">
    <text evidence="13">The sequence shown here is derived from an EMBL/GenBank/DDBJ whole genome shotgun (WGS) entry which is preliminary data.</text>
</comment>
<dbReference type="CDD" id="cd02165">
    <property type="entry name" value="NMNAT"/>
    <property type="match status" value="1"/>
</dbReference>
<dbReference type="NCBIfam" id="NF000840">
    <property type="entry name" value="PRK00071.1-3"/>
    <property type="match status" value="1"/>
</dbReference>